<dbReference type="KEGG" id="cwo:Cwoe_2022"/>
<protein>
    <submittedName>
        <fullName evidence="1">Uncharacterized protein</fullName>
    </submittedName>
</protein>
<evidence type="ECO:0000313" key="2">
    <source>
        <dbReference type="Proteomes" id="UP000008229"/>
    </source>
</evidence>
<dbReference type="Proteomes" id="UP000008229">
    <property type="component" value="Chromosome"/>
</dbReference>
<reference evidence="1 2" key="1">
    <citation type="journal article" date="2010" name="Stand. Genomic Sci.">
        <title>Complete genome sequence of Conexibacter woesei type strain (ID131577).</title>
        <authorList>
            <person name="Pukall R."/>
            <person name="Lapidus A."/>
            <person name="Glavina Del Rio T."/>
            <person name="Copeland A."/>
            <person name="Tice H."/>
            <person name="Cheng J.-F."/>
            <person name="Lucas S."/>
            <person name="Chen F."/>
            <person name="Nolan M."/>
            <person name="Bruce D."/>
            <person name="Goodwin L."/>
            <person name="Pitluck S."/>
            <person name="Mavromatis K."/>
            <person name="Ivanova N."/>
            <person name="Ovchinnikova G."/>
            <person name="Pati A."/>
            <person name="Chen A."/>
            <person name="Palaniappan K."/>
            <person name="Land M."/>
            <person name="Hauser L."/>
            <person name="Chang Y.-J."/>
            <person name="Jeffries C.D."/>
            <person name="Chain P."/>
            <person name="Meincke L."/>
            <person name="Sims D."/>
            <person name="Brettin T."/>
            <person name="Detter J.C."/>
            <person name="Rohde M."/>
            <person name="Goeker M."/>
            <person name="Bristow J."/>
            <person name="Eisen J.A."/>
            <person name="Markowitz V."/>
            <person name="Kyrpides N.C."/>
            <person name="Klenk H.-P."/>
            <person name="Hugenholtz P."/>
        </authorList>
    </citation>
    <scope>NUCLEOTIDE SEQUENCE [LARGE SCALE GENOMIC DNA]</scope>
    <source>
        <strain evidence="2">DSM 14684 / CIP 108061 / JCM 11494 / NBRC 100937 / ID131577</strain>
    </source>
</reference>
<gene>
    <name evidence="1" type="ordered locus">Cwoe_2022</name>
</gene>
<dbReference type="EMBL" id="CP001854">
    <property type="protein sequence ID" value="ADB50448.1"/>
    <property type="molecule type" value="Genomic_DNA"/>
</dbReference>
<name>D3F476_CONWI</name>
<keyword evidence="2" id="KW-1185">Reference proteome</keyword>
<dbReference type="AlphaFoldDB" id="D3F476"/>
<dbReference type="RefSeq" id="WP_012933499.1">
    <property type="nucleotide sequence ID" value="NC_013739.1"/>
</dbReference>
<sequence>MDQAHVKLSGDLSGDYVVEEQRADGRLVLRPDLSVEAILARYGERELVPDEFDRRFGHLPADDKG</sequence>
<accession>D3F476</accession>
<proteinExistence type="predicted"/>
<organism evidence="1 2">
    <name type="scientific">Conexibacter woesei (strain DSM 14684 / CCUG 47730 / CIP 108061 / JCM 11494 / NBRC 100937 / ID131577)</name>
    <dbReference type="NCBI Taxonomy" id="469383"/>
    <lineage>
        <taxon>Bacteria</taxon>
        <taxon>Bacillati</taxon>
        <taxon>Actinomycetota</taxon>
        <taxon>Thermoleophilia</taxon>
        <taxon>Solirubrobacterales</taxon>
        <taxon>Conexibacteraceae</taxon>
        <taxon>Conexibacter</taxon>
    </lineage>
</organism>
<evidence type="ECO:0000313" key="1">
    <source>
        <dbReference type="EMBL" id="ADB50448.1"/>
    </source>
</evidence>
<dbReference type="HOGENOM" id="CLU_2842268_0_0_11"/>
<reference evidence="2" key="2">
    <citation type="submission" date="2010-01" db="EMBL/GenBank/DDBJ databases">
        <title>The complete genome of Conexibacter woesei DSM 14684.</title>
        <authorList>
            <consortium name="US DOE Joint Genome Institute (JGI-PGF)"/>
            <person name="Lucas S."/>
            <person name="Copeland A."/>
            <person name="Lapidus A."/>
            <person name="Glavina del Rio T."/>
            <person name="Dalin E."/>
            <person name="Tice H."/>
            <person name="Bruce D."/>
            <person name="Goodwin L."/>
            <person name="Pitluck S."/>
            <person name="Kyrpides N."/>
            <person name="Mavromatis K."/>
            <person name="Ivanova N."/>
            <person name="Mikhailova N."/>
            <person name="Chertkov O."/>
            <person name="Brettin T."/>
            <person name="Detter J.C."/>
            <person name="Han C."/>
            <person name="Larimer F."/>
            <person name="Land M."/>
            <person name="Hauser L."/>
            <person name="Markowitz V."/>
            <person name="Cheng J.-F."/>
            <person name="Hugenholtz P."/>
            <person name="Woyke T."/>
            <person name="Wu D."/>
            <person name="Pukall R."/>
            <person name="Steenblock K."/>
            <person name="Schneider S."/>
            <person name="Klenk H.-P."/>
            <person name="Eisen J.A."/>
        </authorList>
    </citation>
    <scope>NUCLEOTIDE SEQUENCE [LARGE SCALE GENOMIC DNA]</scope>
    <source>
        <strain evidence="2">DSM 14684 / CIP 108061 / JCM 11494 / NBRC 100937 / ID131577</strain>
    </source>
</reference>